<evidence type="ECO:0000256" key="2">
    <source>
        <dbReference type="ARBA" id="ARBA00011901"/>
    </source>
</evidence>
<evidence type="ECO:0000256" key="3">
    <source>
        <dbReference type="ARBA" id="ARBA00022801"/>
    </source>
</evidence>
<dbReference type="Gene3D" id="2.60.40.1120">
    <property type="entry name" value="Carboxypeptidase-like, regulatory domain"/>
    <property type="match status" value="1"/>
</dbReference>
<dbReference type="InterPro" id="IPR013783">
    <property type="entry name" value="Ig-like_fold"/>
</dbReference>
<dbReference type="EMBL" id="FRAA01000003">
    <property type="protein sequence ID" value="SHK15032.1"/>
    <property type="molecule type" value="Genomic_DNA"/>
</dbReference>
<dbReference type="GO" id="GO:0008745">
    <property type="term" value="F:N-acetylmuramoyl-L-alanine amidase activity"/>
    <property type="evidence" value="ECO:0007669"/>
    <property type="project" value="UniProtKB-EC"/>
</dbReference>
<dbReference type="AlphaFoldDB" id="A0A1M6Q472"/>
<gene>
    <name evidence="6" type="ORF">SAMN04488028_103165</name>
</gene>
<name>A0A1M6Q472_REIAG</name>
<dbReference type="InterPro" id="IPR002508">
    <property type="entry name" value="MurNAc-LAA_cat"/>
</dbReference>
<evidence type="ECO:0000313" key="7">
    <source>
        <dbReference type="Proteomes" id="UP000184474"/>
    </source>
</evidence>
<dbReference type="Gene3D" id="3.40.630.40">
    <property type="entry name" value="Zn-dependent exopeptidases"/>
    <property type="match status" value="1"/>
</dbReference>
<comment type="catalytic activity">
    <reaction evidence="1">
        <text>Hydrolyzes the link between N-acetylmuramoyl residues and L-amino acid residues in certain cell-wall glycopeptides.</text>
        <dbReference type="EC" id="3.5.1.28"/>
    </reaction>
</comment>
<dbReference type="NCBIfam" id="TIGR04183">
    <property type="entry name" value="Por_Secre_tail"/>
    <property type="match status" value="1"/>
</dbReference>
<evidence type="ECO:0000259" key="5">
    <source>
        <dbReference type="SMART" id="SM00646"/>
    </source>
</evidence>
<dbReference type="InterPro" id="IPR026444">
    <property type="entry name" value="Secre_tail"/>
</dbReference>
<dbReference type="PANTHER" id="PTHR30404">
    <property type="entry name" value="N-ACETYLMURAMOYL-L-ALANINE AMIDASE"/>
    <property type="match status" value="1"/>
</dbReference>
<dbReference type="InterPro" id="IPR013784">
    <property type="entry name" value="Carb-bd-like_fold"/>
</dbReference>
<dbReference type="CDD" id="cd02696">
    <property type="entry name" value="MurNAc-LAA"/>
    <property type="match status" value="1"/>
</dbReference>
<dbReference type="GO" id="GO:0030288">
    <property type="term" value="C:outer membrane-bounded periplasmic space"/>
    <property type="evidence" value="ECO:0007669"/>
    <property type="project" value="TreeGrafter"/>
</dbReference>
<keyword evidence="3" id="KW-0378">Hydrolase</keyword>
<feature type="domain" description="MurNAc-LAA" evidence="5">
    <location>
        <begin position="103"/>
        <end position="227"/>
    </location>
</feature>
<dbReference type="STRING" id="156994.SAMN04488028_103165"/>
<protein>
    <recommendedName>
        <fullName evidence="2">N-acetylmuramoyl-L-alanine amidase</fullName>
        <ecNumber evidence="2">3.5.1.28</ecNumber>
    </recommendedName>
</protein>
<feature type="signal peptide" evidence="4">
    <location>
        <begin position="1"/>
        <end position="24"/>
    </location>
</feature>
<evidence type="ECO:0000256" key="4">
    <source>
        <dbReference type="SAM" id="SignalP"/>
    </source>
</evidence>
<dbReference type="SUPFAM" id="SSF53187">
    <property type="entry name" value="Zn-dependent exopeptidases"/>
    <property type="match status" value="1"/>
</dbReference>
<dbReference type="Pfam" id="PF01520">
    <property type="entry name" value="Amidase_3"/>
    <property type="match status" value="1"/>
</dbReference>
<keyword evidence="7" id="KW-1185">Reference proteome</keyword>
<dbReference type="PANTHER" id="PTHR30404:SF0">
    <property type="entry name" value="N-ACETYLMURAMOYL-L-ALANINE AMIDASE AMIC"/>
    <property type="match status" value="1"/>
</dbReference>
<dbReference type="Gene3D" id="2.60.40.10">
    <property type="entry name" value="Immunoglobulins"/>
    <property type="match status" value="2"/>
</dbReference>
<proteinExistence type="predicted"/>
<reference evidence="7" key="1">
    <citation type="submission" date="2016-11" db="EMBL/GenBank/DDBJ databases">
        <authorList>
            <person name="Varghese N."/>
            <person name="Submissions S."/>
        </authorList>
    </citation>
    <scope>NUCLEOTIDE SEQUENCE [LARGE SCALE GENOMIC DNA]</scope>
    <source>
        <strain evidence="7">DSM 26134</strain>
    </source>
</reference>
<evidence type="ECO:0000313" key="6">
    <source>
        <dbReference type="EMBL" id="SHK15032.1"/>
    </source>
</evidence>
<keyword evidence="4" id="KW-0732">Signal</keyword>
<sequence>MKTITQKTLCLMLLCFCAIFSSKAQEPLDGIRICLDPGHGGHDSNDRPTELGLGVTYYESDANWEVVGYLDTLLQKLGAEVKVTKVTNDPEAEDRDPSLSDRVQVGNAFESDYFHSFHTNGVDNQTVNYTLVLYAGPEDGTADYPESYEMAEIMDDELFAYMRTTTKYARADIPFTGYTNGLGVLNNLNMPSTLSEASFHSNLNEGRRLMSSSYRKAAAWSIVKSFLAYFEQPDLSVGEAGGLVLDRDGAALNEITVTLQPGTEDEQVFEGDVFLNGFYFFDWLAPGSYEMKVEKFGYDAKIQTIDIVAGEYTETDFELTEVGGAPAVPQMLALEAVGTSGVSVKWAANTEETLLGYRLYYATDDTMENWTLAADETTLDETTTSVVLASDADFKYTPQEEAYHFELRSVAESGAESEGGQVFSRLGATADQVLIVDGFDRRSGSYTEEYHTFISDYMMAIRDMRLAGISSSTNESVVDGKVSLSDYDLVVWILGDESTTNETFSTSEQALIADYLDAGGNLLVSGSEIGWDLGIKGDAADQAFYASYLKATCIGDGSVTFSPATGLEGTLFGGQTIDFGITYPEDYPDDIAAVEGAEEVFSYAVEGAHGGVGYKGVFGNSTEAGGVLYFSFPIETTSTLDQQFLLKSAMDYLEVGSYYDYTPNRPTLLSATESEAGRVLSWTASSDDALLSGFRVYYSLDDDLSTRVLLADESELTSTTYELVLVDEYFTDHSADEVSVFSVVAVADGGSESLSSDTYAVKSSDVAFKTLIVDGFDRVSGSYKSGNHDFAARYYLGASAAYDGTVHTVANEQVADGVVSLMDYDRVFWFLGDESTVYETLSDGEQVLLQAYLDQGGQLFISGSEIGWDLYSKGTTTDQAFYTNYLKAVYQSDGGPSFTVAEGVAGGLFETLNVPIGVVYPEDYPDEISATEDAENIFSFNDSEHFSGVAYEGAFGGEATGAVIYISFPLETAVQSDLEAVIAQVSAYLKGEEEVLASLEQIDQAWVLYPNPSSGDATLQIGNAADQIYTIAVYDIQGHKHNQWMIQSVDHQISLPTAELSSGMYWLSIQSDDAKSMIRFLKQ</sequence>
<dbReference type="InterPro" id="IPR050695">
    <property type="entry name" value="N-acetylmuramoyl_amidase_3"/>
</dbReference>
<dbReference type="Pfam" id="PF18962">
    <property type="entry name" value="Por_Secre_tail"/>
    <property type="match status" value="1"/>
</dbReference>
<dbReference type="SUPFAM" id="SSF49452">
    <property type="entry name" value="Starch-binding domain-like"/>
    <property type="match status" value="1"/>
</dbReference>
<dbReference type="RefSeq" id="WP_073122146.1">
    <property type="nucleotide sequence ID" value="NZ_FRAA01000003.1"/>
</dbReference>
<dbReference type="GO" id="GO:0009253">
    <property type="term" value="P:peptidoglycan catabolic process"/>
    <property type="evidence" value="ECO:0007669"/>
    <property type="project" value="InterPro"/>
</dbReference>
<organism evidence="6 7">
    <name type="scientific">Reichenbachiella agariperforans</name>
    <dbReference type="NCBI Taxonomy" id="156994"/>
    <lineage>
        <taxon>Bacteria</taxon>
        <taxon>Pseudomonadati</taxon>
        <taxon>Bacteroidota</taxon>
        <taxon>Cytophagia</taxon>
        <taxon>Cytophagales</taxon>
        <taxon>Reichenbachiellaceae</taxon>
        <taxon>Reichenbachiella</taxon>
    </lineage>
</organism>
<dbReference type="GO" id="GO:0030246">
    <property type="term" value="F:carbohydrate binding"/>
    <property type="evidence" value="ECO:0007669"/>
    <property type="project" value="InterPro"/>
</dbReference>
<dbReference type="Proteomes" id="UP000184474">
    <property type="component" value="Unassembled WGS sequence"/>
</dbReference>
<dbReference type="EC" id="3.5.1.28" evidence="2"/>
<feature type="chain" id="PRO_5012816415" description="N-acetylmuramoyl-L-alanine amidase" evidence="4">
    <location>
        <begin position="25"/>
        <end position="1083"/>
    </location>
</feature>
<evidence type="ECO:0000256" key="1">
    <source>
        <dbReference type="ARBA" id="ARBA00001561"/>
    </source>
</evidence>
<accession>A0A1M6Q472</accession>
<dbReference type="SMART" id="SM00646">
    <property type="entry name" value="Ami_3"/>
    <property type="match status" value="1"/>
</dbReference>